<feature type="transmembrane region" description="Helical" evidence="1">
    <location>
        <begin position="54"/>
        <end position="83"/>
    </location>
</feature>
<evidence type="ECO:0000313" key="2">
    <source>
        <dbReference type="EMBL" id="GIO31968.1"/>
    </source>
</evidence>
<keyword evidence="1" id="KW-0812">Transmembrane</keyword>
<evidence type="ECO:0000256" key="1">
    <source>
        <dbReference type="SAM" id="Phobius"/>
    </source>
</evidence>
<keyword evidence="1" id="KW-1133">Transmembrane helix</keyword>
<dbReference type="RefSeq" id="WP_160044284.1">
    <property type="nucleotide sequence ID" value="NZ_BORQ01000003.1"/>
</dbReference>
<name>A0A919XKM0_9BACL</name>
<dbReference type="AlphaFoldDB" id="A0A919XKM0"/>
<feature type="transmembrane region" description="Helical" evidence="1">
    <location>
        <begin position="150"/>
        <end position="170"/>
    </location>
</feature>
<sequence>MGNFFSLVRNENMKIYRRARTWVMLAILAFCNAILPILFYMVDSGGQTSLWDSVILTVSFTFYLCTIFSVIVAADSVAGEFSWGTIKLLLIRPWSRSKILLSKYISVILFSLLCTLLLAAVAVLASSVLFGSGGESNLIAPDRSGLVFTFQYLLCDYVNLFMTVAIAFMISTVFRAGGLSIGLALFIMFAKGIFARLFSPERYEWAKYLLFTHMDLSDYLKSDVGPGGVTLGFSLAVLAAYYILFMAVSWYVFHKRDVAA</sequence>
<dbReference type="Proteomes" id="UP000679779">
    <property type="component" value="Unassembled WGS sequence"/>
</dbReference>
<dbReference type="PANTHER" id="PTHR37305">
    <property type="entry name" value="INTEGRAL MEMBRANE PROTEIN-RELATED"/>
    <property type="match status" value="1"/>
</dbReference>
<feature type="transmembrane region" description="Helical" evidence="1">
    <location>
        <begin position="231"/>
        <end position="253"/>
    </location>
</feature>
<feature type="transmembrane region" description="Helical" evidence="1">
    <location>
        <begin position="21"/>
        <end position="42"/>
    </location>
</feature>
<proteinExistence type="predicted"/>
<dbReference type="Pfam" id="PF12730">
    <property type="entry name" value="ABC2_membrane_4"/>
    <property type="match status" value="1"/>
</dbReference>
<comment type="caution">
    <text evidence="2">The sequence shown here is derived from an EMBL/GenBank/DDBJ whole genome shotgun (WGS) entry which is preliminary data.</text>
</comment>
<organism evidence="2 3">
    <name type="scientific">Paenibacillus albilobatus</name>
    <dbReference type="NCBI Taxonomy" id="2716884"/>
    <lineage>
        <taxon>Bacteria</taxon>
        <taxon>Bacillati</taxon>
        <taxon>Bacillota</taxon>
        <taxon>Bacilli</taxon>
        <taxon>Bacillales</taxon>
        <taxon>Paenibacillaceae</taxon>
        <taxon>Paenibacillus</taxon>
    </lineage>
</organism>
<feature type="transmembrane region" description="Helical" evidence="1">
    <location>
        <begin position="104"/>
        <end position="130"/>
    </location>
</feature>
<gene>
    <name evidence="2" type="primary">yhcI</name>
    <name evidence="2" type="ORF">J2TS6_31090</name>
</gene>
<evidence type="ECO:0008006" key="4">
    <source>
        <dbReference type="Google" id="ProtNLM"/>
    </source>
</evidence>
<accession>A0A919XKM0</accession>
<protein>
    <recommendedName>
        <fullName evidence="4">ABC transporter permease</fullName>
    </recommendedName>
</protein>
<feature type="transmembrane region" description="Helical" evidence="1">
    <location>
        <begin position="177"/>
        <end position="198"/>
    </location>
</feature>
<dbReference type="EMBL" id="BORQ01000003">
    <property type="protein sequence ID" value="GIO31968.1"/>
    <property type="molecule type" value="Genomic_DNA"/>
</dbReference>
<keyword evidence="1" id="KW-0472">Membrane</keyword>
<keyword evidence="3" id="KW-1185">Reference proteome</keyword>
<dbReference type="PANTHER" id="PTHR37305:SF1">
    <property type="entry name" value="MEMBRANE PROTEIN"/>
    <property type="match status" value="1"/>
</dbReference>
<evidence type="ECO:0000313" key="3">
    <source>
        <dbReference type="Proteomes" id="UP000679779"/>
    </source>
</evidence>
<reference evidence="2" key="1">
    <citation type="submission" date="2021-03" db="EMBL/GenBank/DDBJ databases">
        <title>Antimicrobial resistance genes in bacteria isolated from Japanese honey, and their potential for conferring macrolide and lincosamide resistance in the American foulbrood pathogen Paenibacillus larvae.</title>
        <authorList>
            <person name="Okamoto M."/>
            <person name="Kumagai M."/>
            <person name="Kanamori H."/>
            <person name="Takamatsu D."/>
        </authorList>
    </citation>
    <scope>NUCLEOTIDE SEQUENCE</scope>
    <source>
        <strain evidence="2">J2TS6</strain>
    </source>
</reference>